<dbReference type="Proteomes" id="UP001159364">
    <property type="component" value="Linkage Group LG01"/>
</dbReference>
<dbReference type="InterPro" id="IPR040256">
    <property type="entry name" value="At4g02000-like"/>
</dbReference>
<dbReference type="PANTHER" id="PTHR31286:SF180">
    <property type="entry name" value="OS10G0362600 PROTEIN"/>
    <property type="match status" value="1"/>
</dbReference>
<keyword evidence="2" id="KW-1185">Reference proteome</keyword>
<dbReference type="PANTHER" id="PTHR31286">
    <property type="entry name" value="GLYCINE-RICH CELL WALL STRUCTURAL PROTEIN 1.8-LIKE"/>
    <property type="match status" value="1"/>
</dbReference>
<proteinExistence type="predicted"/>
<gene>
    <name evidence="1" type="ORF">K2173_020220</name>
</gene>
<evidence type="ECO:0008006" key="3">
    <source>
        <dbReference type="Google" id="ProtNLM"/>
    </source>
</evidence>
<accession>A0AAV8U8K8</accession>
<name>A0AAV8U8K8_9ROSI</name>
<reference evidence="1 2" key="1">
    <citation type="submission" date="2021-09" db="EMBL/GenBank/DDBJ databases">
        <title>Genomic insights and catalytic innovation underlie evolution of tropane alkaloids biosynthesis.</title>
        <authorList>
            <person name="Wang Y.-J."/>
            <person name="Tian T."/>
            <person name="Huang J.-P."/>
            <person name="Huang S.-X."/>
        </authorList>
    </citation>
    <scope>NUCLEOTIDE SEQUENCE [LARGE SCALE GENOMIC DNA]</scope>
    <source>
        <strain evidence="1">KIB-2018</strain>
        <tissue evidence="1">Leaf</tissue>
    </source>
</reference>
<evidence type="ECO:0000313" key="2">
    <source>
        <dbReference type="Proteomes" id="UP001159364"/>
    </source>
</evidence>
<dbReference type="EMBL" id="JAIWQS010000001">
    <property type="protein sequence ID" value="KAJ8775216.1"/>
    <property type="molecule type" value="Genomic_DNA"/>
</dbReference>
<organism evidence="1 2">
    <name type="scientific">Erythroxylum novogranatense</name>
    <dbReference type="NCBI Taxonomy" id="1862640"/>
    <lineage>
        <taxon>Eukaryota</taxon>
        <taxon>Viridiplantae</taxon>
        <taxon>Streptophyta</taxon>
        <taxon>Embryophyta</taxon>
        <taxon>Tracheophyta</taxon>
        <taxon>Spermatophyta</taxon>
        <taxon>Magnoliopsida</taxon>
        <taxon>eudicotyledons</taxon>
        <taxon>Gunneridae</taxon>
        <taxon>Pentapetalae</taxon>
        <taxon>rosids</taxon>
        <taxon>fabids</taxon>
        <taxon>Malpighiales</taxon>
        <taxon>Erythroxylaceae</taxon>
        <taxon>Erythroxylum</taxon>
    </lineage>
</organism>
<dbReference type="AlphaFoldDB" id="A0AAV8U8K8"/>
<evidence type="ECO:0000313" key="1">
    <source>
        <dbReference type="EMBL" id="KAJ8775216.1"/>
    </source>
</evidence>
<sequence length="322" mass="34909">MGVDRGAIEAIPLWVQFHDLPMEYWTVDGLSHLASGIGKQLCMDSHTAAMDRIGYAKICIEVPKDFVLPDSLSIKRLDENGEILCDNIAVSYPWKPKAVGRKWVATGRVFKTGWFDDLDRVDRSQERQVQVQDSQCLVAENVDLRLGGQVEQIVNVDEAMPSQKPLLCRSPTQVPTAGGLESGLVVEVGLGVSSCATPPREQTPFIVGEILVSGASGAREVSVSQQVGDSIADPSSCVGTVSEHPLELSPPSVGELMMVGSVTGLFEVWIVVSSICWERSSVSSRIQDALAFCNSLPGNDIFAYFSVLTGLVEHGYLKEDAW</sequence>
<protein>
    <recommendedName>
        <fullName evidence="3">DUF4283 domain-containing protein</fullName>
    </recommendedName>
</protein>
<comment type="caution">
    <text evidence="1">The sequence shown here is derived from an EMBL/GenBank/DDBJ whole genome shotgun (WGS) entry which is preliminary data.</text>
</comment>